<dbReference type="SUPFAM" id="SSF109604">
    <property type="entry name" value="HD-domain/PDEase-like"/>
    <property type="match status" value="1"/>
</dbReference>
<reference evidence="4" key="1">
    <citation type="journal article" date="2013" name="Nature">
        <title>Pan genome of the phytoplankton Emiliania underpins its global distribution.</title>
        <authorList>
            <person name="Read B.A."/>
            <person name="Kegel J."/>
            <person name="Klute M.J."/>
            <person name="Kuo A."/>
            <person name="Lefebvre S.C."/>
            <person name="Maumus F."/>
            <person name="Mayer C."/>
            <person name="Miller J."/>
            <person name="Monier A."/>
            <person name="Salamov A."/>
            <person name="Young J."/>
            <person name="Aguilar M."/>
            <person name="Claverie J.M."/>
            <person name="Frickenhaus S."/>
            <person name="Gonzalez K."/>
            <person name="Herman E.K."/>
            <person name="Lin Y.C."/>
            <person name="Napier J."/>
            <person name="Ogata H."/>
            <person name="Sarno A.F."/>
            <person name="Shmutz J."/>
            <person name="Schroeder D."/>
            <person name="de Vargas C."/>
            <person name="Verret F."/>
            <person name="von Dassow P."/>
            <person name="Valentin K."/>
            <person name="Van de Peer Y."/>
            <person name="Wheeler G."/>
            <person name="Dacks J.B."/>
            <person name="Delwiche C.F."/>
            <person name="Dyhrman S.T."/>
            <person name="Glockner G."/>
            <person name="John U."/>
            <person name="Richards T."/>
            <person name="Worden A.Z."/>
            <person name="Zhang X."/>
            <person name="Grigoriev I.V."/>
            <person name="Allen A.E."/>
            <person name="Bidle K."/>
            <person name="Borodovsky M."/>
            <person name="Bowler C."/>
            <person name="Brownlee C."/>
            <person name="Cock J.M."/>
            <person name="Elias M."/>
            <person name="Gladyshev V.N."/>
            <person name="Groth M."/>
            <person name="Guda C."/>
            <person name="Hadaegh A."/>
            <person name="Iglesias-Rodriguez M.D."/>
            <person name="Jenkins J."/>
            <person name="Jones B.M."/>
            <person name="Lawson T."/>
            <person name="Leese F."/>
            <person name="Lindquist E."/>
            <person name="Lobanov A."/>
            <person name="Lomsadze A."/>
            <person name="Malik S.B."/>
            <person name="Marsh M.E."/>
            <person name="Mackinder L."/>
            <person name="Mock T."/>
            <person name="Mueller-Roeber B."/>
            <person name="Pagarete A."/>
            <person name="Parker M."/>
            <person name="Probert I."/>
            <person name="Quesneville H."/>
            <person name="Raines C."/>
            <person name="Rensing S.A."/>
            <person name="Riano-Pachon D.M."/>
            <person name="Richier S."/>
            <person name="Rokitta S."/>
            <person name="Shiraiwa Y."/>
            <person name="Soanes D.M."/>
            <person name="van der Giezen M."/>
            <person name="Wahlund T.M."/>
            <person name="Williams B."/>
            <person name="Wilson W."/>
            <person name="Wolfe G."/>
            <person name="Wurch L.L."/>
        </authorList>
    </citation>
    <scope>NUCLEOTIDE SEQUENCE</scope>
</reference>
<dbReference type="Pfam" id="PF00076">
    <property type="entry name" value="RRM_1"/>
    <property type="match status" value="1"/>
</dbReference>
<dbReference type="CDD" id="cd05399">
    <property type="entry name" value="NT_Rel-Spo_like"/>
    <property type="match status" value="1"/>
</dbReference>
<dbReference type="GO" id="GO:0015969">
    <property type="term" value="P:guanosine tetraphosphate metabolic process"/>
    <property type="evidence" value="ECO:0007669"/>
    <property type="project" value="InterPro"/>
</dbReference>
<dbReference type="Gene3D" id="3.30.460.10">
    <property type="entry name" value="Beta Polymerase, domain 2"/>
    <property type="match status" value="1"/>
</dbReference>
<dbReference type="GO" id="GO:0003723">
    <property type="term" value="F:RNA binding"/>
    <property type="evidence" value="ECO:0007669"/>
    <property type="project" value="UniProtKB-UniRule"/>
</dbReference>
<organism evidence="3 4">
    <name type="scientific">Emiliania huxleyi (strain CCMP1516)</name>
    <dbReference type="NCBI Taxonomy" id="280463"/>
    <lineage>
        <taxon>Eukaryota</taxon>
        <taxon>Haptista</taxon>
        <taxon>Haptophyta</taxon>
        <taxon>Prymnesiophyceae</taxon>
        <taxon>Isochrysidales</taxon>
        <taxon>Noelaerhabdaceae</taxon>
        <taxon>Emiliania</taxon>
    </lineage>
</organism>
<feature type="domain" description="RRM" evidence="2">
    <location>
        <begin position="563"/>
        <end position="626"/>
    </location>
</feature>
<proteinExistence type="predicted"/>
<dbReference type="PANTHER" id="PTHR21262">
    <property type="entry name" value="GUANOSINE-3',5'-BIS DIPHOSPHATE 3'-PYROPHOSPHOHYDROLASE"/>
    <property type="match status" value="1"/>
</dbReference>
<dbReference type="STRING" id="2903.R1BC35"/>
<dbReference type="RefSeq" id="XP_005759301.1">
    <property type="nucleotide sequence ID" value="XM_005759244.1"/>
</dbReference>
<keyword evidence="1" id="KW-0694">RNA-binding</keyword>
<keyword evidence="4" id="KW-1185">Reference proteome</keyword>
<dbReference type="EnsemblProtists" id="EOD06872">
    <property type="protein sequence ID" value="EOD06872"/>
    <property type="gene ID" value="EMIHUDRAFT_460067"/>
</dbReference>
<dbReference type="InterPro" id="IPR007685">
    <property type="entry name" value="RelA_SpoT"/>
</dbReference>
<dbReference type="Gene3D" id="3.30.70.330">
    <property type="match status" value="1"/>
</dbReference>
<dbReference type="InterPro" id="IPR012677">
    <property type="entry name" value="Nucleotide-bd_a/b_plait_sf"/>
</dbReference>
<dbReference type="Gene3D" id="1.10.3210.10">
    <property type="entry name" value="Hypothetical protein af1432"/>
    <property type="match status" value="1"/>
</dbReference>
<reference evidence="3" key="2">
    <citation type="submission" date="2024-10" db="UniProtKB">
        <authorList>
            <consortium name="EnsemblProtists"/>
        </authorList>
    </citation>
    <scope>IDENTIFICATION</scope>
</reference>
<evidence type="ECO:0000313" key="3">
    <source>
        <dbReference type="EnsemblProtists" id="EOD06872"/>
    </source>
</evidence>
<dbReference type="PANTHER" id="PTHR21262:SF12">
    <property type="entry name" value="GTP DIPHOSPHOKINASE CRSH, CHLOROPLASTIC-RELATED"/>
    <property type="match status" value="1"/>
</dbReference>
<dbReference type="Proteomes" id="UP000013827">
    <property type="component" value="Unassembled WGS sequence"/>
</dbReference>
<dbReference type="SUPFAM" id="SSF81301">
    <property type="entry name" value="Nucleotidyltransferase"/>
    <property type="match status" value="1"/>
</dbReference>
<dbReference type="SMART" id="SM00954">
    <property type="entry name" value="RelA_SpoT"/>
    <property type="match status" value="1"/>
</dbReference>
<dbReference type="eggNOG" id="KOG1157">
    <property type="taxonomic scope" value="Eukaryota"/>
</dbReference>
<accession>A0A0D3I6I7</accession>
<name>A0A0D3I6I7_EMIH1</name>
<dbReference type="PaxDb" id="2903-EOD06872"/>
<dbReference type="SMART" id="SM00360">
    <property type="entry name" value="RRM"/>
    <property type="match status" value="1"/>
</dbReference>
<dbReference type="KEGG" id="ehx:EMIHUDRAFT_460067"/>
<dbReference type="InterPro" id="IPR035979">
    <property type="entry name" value="RBD_domain_sf"/>
</dbReference>
<protein>
    <recommendedName>
        <fullName evidence="2">RRM domain-containing protein</fullName>
    </recommendedName>
</protein>
<dbReference type="Pfam" id="PF13328">
    <property type="entry name" value="HD_4"/>
    <property type="match status" value="1"/>
</dbReference>
<dbReference type="GeneID" id="17253024"/>
<dbReference type="HOGENOM" id="CLU_338443_0_0_1"/>
<dbReference type="eggNOG" id="KOG0122">
    <property type="taxonomic scope" value="Eukaryota"/>
</dbReference>
<dbReference type="InterPro" id="IPR043519">
    <property type="entry name" value="NT_sf"/>
</dbReference>
<dbReference type="InterPro" id="IPR000504">
    <property type="entry name" value="RRM_dom"/>
</dbReference>
<dbReference type="PROSITE" id="PS50102">
    <property type="entry name" value="RRM"/>
    <property type="match status" value="1"/>
</dbReference>
<evidence type="ECO:0000313" key="4">
    <source>
        <dbReference type="Proteomes" id="UP000013827"/>
    </source>
</evidence>
<dbReference type="SUPFAM" id="SSF54928">
    <property type="entry name" value="RNA-binding domain, RBD"/>
    <property type="match status" value="1"/>
</dbReference>
<evidence type="ECO:0000256" key="1">
    <source>
        <dbReference type="PROSITE-ProRule" id="PRU00176"/>
    </source>
</evidence>
<dbReference type="AlphaFoldDB" id="A0A0D3I6I7"/>
<evidence type="ECO:0000259" key="2">
    <source>
        <dbReference type="PROSITE" id="PS50102"/>
    </source>
</evidence>
<sequence>MRSDVICLARAAVEPPLSSMTSTSIGSLSLEKVGIVSESPLPSTALMLLREIKEQAGEPLARLRASMGWCLDDAQLSELRYHKHELARMAKHLAPSALAHLMITTELAYGAWTAAGKLGTLRHHLAVSRVLAAIKADGEVIEAAMLAGLREAEVGVAAQDLTAILGEEAAAAIDEIGGGVSTVWRLSARLERAAEGADGGAGAGVAEEGGELGASRAEQLERQCQIMLAGCDDPRSIAIALASRLVSMRELYGAMVGQQLGVNRCVNELAAAPRRSDCALGCLSACAFDSGAACAAFQRCGGDAAEWRALLQRRDVFTQQTEEVFIPLAQRLGMWYFKTELEILAFSVGRPAEYAALSSALADLTERARPALEEAEGQIEAALASDPLLQRQTKWIRVHARIKDLVSVARKMERKGLESVDGLDDLLAFRLVVMPTETRPLSPDGHRPERMSARDWEARQALLCYRVLEAVHKTLPVASTAKGALLKDFIASPKPNGYRSLHSCALVRGIKAEAEYGSAAHWLYKADDRRRDAAHQVWQRELGFDQTTGFGEPRRSPVKRRGDLQELFAPFGRLTECRVATSRETGRSRGYGFVSFADASDAAAACRELTGREEDGTVLSFEAGVTVEAALRSLPAGGGPTPGEALARAVVNGRLVRADYALQNGDVLGPLEAATWRPARRETSETLEAMAAADSGVSSDTRYWAGRVPWPWSLIQSDDASDQAAWRVEAERKHGNVALTALLTWLWLVLTGWTAVDAPPLSGLSGLGALCWAMQAGTYSLFEARSLLRNVRAPLGKVPEAARRRRRRLGPHLGPLEPPVEAGRAAMLVLTAIALTSDAKMEGGMLHEFWTGVGRLAQARTAFDHAAAAATPTLAPPTEAPAPIVEESPMPPLVGDATFLGRNEEVDDDDEQGLALAPEEKAGLALGPGAEEKRGFRGGFGHLEQSMEQSSSVLGAALQRAAQCSGWARREMLAGEAMANRNQARAALYYTVYGFM</sequence>
<dbReference type="Pfam" id="PF04607">
    <property type="entry name" value="RelA_SpoT"/>
    <property type="match status" value="1"/>
</dbReference>